<keyword evidence="6" id="KW-1185">Reference proteome</keyword>
<dbReference type="GO" id="GO:1901137">
    <property type="term" value="P:carbohydrate derivative biosynthetic process"/>
    <property type="evidence" value="ECO:0007669"/>
    <property type="project" value="UniProtKB-ARBA"/>
</dbReference>
<dbReference type="EMBL" id="CP001631">
    <property type="protein sequence ID" value="ACU54176.1"/>
    <property type="molecule type" value="Genomic_DNA"/>
</dbReference>
<evidence type="ECO:0000313" key="5">
    <source>
        <dbReference type="EMBL" id="ACU54176.1"/>
    </source>
</evidence>
<gene>
    <name evidence="5" type="ordered locus">Afer_1245</name>
</gene>
<reference evidence="5 6" key="1">
    <citation type="journal article" date="2009" name="Stand. Genomic Sci.">
        <title>Complete genome sequence of Acidimicrobium ferrooxidans type strain (ICP).</title>
        <authorList>
            <person name="Clum A."/>
            <person name="Nolan M."/>
            <person name="Lang E."/>
            <person name="Glavina Del Rio T."/>
            <person name="Tice H."/>
            <person name="Copeland A."/>
            <person name="Cheng J.F."/>
            <person name="Lucas S."/>
            <person name="Chen F."/>
            <person name="Bruce D."/>
            <person name="Goodwin L."/>
            <person name="Pitluck S."/>
            <person name="Ivanova N."/>
            <person name="Mavrommatis K."/>
            <person name="Mikhailova N."/>
            <person name="Pati A."/>
            <person name="Chen A."/>
            <person name="Palaniappan K."/>
            <person name="Goker M."/>
            <person name="Spring S."/>
            <person name="Land M."/>
            <person name="Hauser L."/>
            <person name="Chang Y.J."/>
            <person name="Jeffries C.C."/>
            <person name="Chain P."/>
            <person name="Bristow J."/>
            <person name="Eisen J.A."/>
            <person name="Markowitz V."/>
            <person name="Hugenholtz P."/>
            <person name="Kyrpides N.C."/>
            <person name="Klenk H.P."/>
            <person name="Lapidus A."/>
        </authorList>
    </citation>
    <scope>NUCLEOTIDE SEQUENCE [LARGE SCALE GENOMIC DNA]</scope>
    <source>
        <strain evidence="6">DSM 10331 / JCM 15462 / NBRC 103882 / ICP</strain>
    </source>
</reference>
<dbReference type="KEGG" id="afo:Afer_1245"/>
<dbReference type="InterPro" id="IPR004276">
    <property type="entry name" value="GlycoTrans_28_N"/>
</dbReference>
<dbReference type="SUPFAM" id="SSF53756">
    <property type="entry name" value="UDP-Glycosyltransferase/glycogen phosphorylase"/>
    <property type="match status" value="1"/>
</dbReference>
<sequence>MSDRVVWVAAGGTAGHLHAGLEVATALGARARVLLVTSDRPVEDATLRGHAIERVRLAEAGIVRARRAPKLGAFGENVRRLLAAPQPSVAVGLGGAPQVLALAVAAARRARIVLVEQNAVLGRANRLMAPFASELVLAWPARVPRLVRDRAVIVGPPTRELPPRAEARSRLGIAPDAVLVVATSGSLGSLALNTAMVEVVGRGLVDDVVVWHFLGERNVPPQVPDPMASYQPVVGFDPRLGDAIAAGDVVVARAGSSTLAEIAIAGVASVLVPLPKAPGDHQRANAEYFVAAGASEVVEEGPGLAERLGRAIAELAVDPSLRTAMGAAARALVTERATERLVEEVARWLE</sequence>
<dbReference type="PANTHER" id="PTHR21015">
    <property type="entry name" value="UDP-N-ACETYLGLUCOSAMINE--N-ACETYLMURAMYL-(PENTAPEPTIDE) PYROPHOSPHORYL-UNDECAPRENOL N-ACETYLGLUCOSAMINE TRANSFERASE 1"/>
    <property type="match status" value="1"/>
</dbReference>
<accession>C7LZL8</accession>
<dbReference type="EC" id="2.4.1.227" evidence="5"/>
<dbReference type="GO" id="GO:0016758">
    <property type="term" value="F:hexosyltransferase activity"/>
    <property type="evidence" value="ECO:0007669"/>
    <property type="project" value="InterPro"/>
</dbReference>
<organism evidence="5 6">
    <name type="scientific">Acidimicrobium ferrooxidans (strain DSM 10331 / JCM 15462 / NBRC 103882 / ICP)</name>
    <dbReference type="NCBI Taxonomy" id="525909"/>
    <lineage>
        <taxon>Bacteria</taxon>
        <taxon>Bacillati</taxon>
        <taxon>Actinomycetota</taxon>
        <taxon>Acidimicrobiia</taxon>
        <taxon>Acidimicrobiales</taxon>
        <taxon>Acidimicrobiaceae</taxon>
        <taxon>Acidimicrobium</taxon>
    </lineage>
</organism>
<dbReference type="STRING" id="525909.Afer_1245"/>
<dbReference type="GO" id="GO:0005975">
    <property type="term" value="P:carbohydrate metabolic process"/>
    <property type="evidence" value="ECO:0007669"/>
    <property type="project" value="InterPro"/>
</dbReference>
<evidence type="ECO:0000256" key="2">
    <source>
        <dbReference type="ARBA" id="ARBA00022679"/>
    </source>
</evidence>
<dbReference type="CAZy" id="GT28">
    <property type="family name" value="Glycosyltransferase Family 28"/>
</dbReference>
<dbReference type="Gene3D" id="3.40.50.2000">
    <property type="entry name" value="Glycogen Phosphorylase B"/>
    <property type="match status" value="2"/>
</dbReference>
<keyword evidence="1 5" id="KW-0328">Glycosyltransferase</keyword>
<dbReference type="InterPro" id="IPR007235">
    <property type="entry name" value="Glyco_trans_28_C"/>
</dbReference>
<dbReference type="HOGENOM" id="CLU_037404_0_1_11"/>
<dbReference type="eggNOG" id="COG0707">
    <property type="taxonomic scope" value="Bacteria"/>
</dbReference>
<feature type="domain" description="Glycosyl transferase family 28 C-terminal" evidence="4">
    <location>
        <begin position="180"/>
        <end position="329"/>
    </location>
</feature>
<dbReference type="Pfam" id="PF03033">
    <property type="entry name" value="Glyco_transf_28"/>
    <property type="match status" value="1"/>
</dbReference>
<dbReference type="PANTHER" id="PTHR21015:SF22">
    <property type="entry name" value="GLYCOSYLTRANSFERASE"/>
    <property type="match status" value="1"/>
</dbReference>
<evidence type="ECO:0000259" key="4">
    <source>
        <dbReference type="Pfam" id="PF04101"/>
    </source>
</evidence>
<dbReference type="CDD" id="cd03785">
    <property type="entry name" value="GT28_MurG"/>
    <property type="match status" value="1"/>
</dbReference>
<name>C7LZL8_ACIFD</name>
<dbReference type="RefSeq" id="WP_015798662.1">
    <property type="nucleotide sequence ID" value="NC_013124.1"/>
</dbReference>
<evidence type="ECO:0000259" key="3">
    <source>
        <dbReference type="Pfam" id="PF03033"/>
    </source>
</evidence>
<proteinExistence type="predicted"/>
<dbReference type="OrthoDB" id="9808936at2"/>
<feature type="domain" description="Glycosyltransferase family 28 N-terminal" evidence="3">
    <location>
        <begin position="7"/>
        <end position="133"/>
    </location>
</feature>
<evidence type="ECO:0000256" key="1">
    <source>
        <dbReference type="ARBA" id="ARBA00022676"/>
    </source>
</evidence>
<keyword evidence="2 5" id="KW-0808">Transferase</keyword>
<protein>
    <submittedName>
        <fullName evidence="5">Undecaprenyldiphospho-muramoylpentapeptidebeta-N-acetylglucosaminyltransferase</fullName>
        <ecNumber evidence="5">2.4.1.227</ecNumber>
    </submittedName>
</protein>
<dbReference type="AlphaFoldDB" id="C7LZL8"/>
<evidence type="ECO:0000313" key="6">
    <source>
        <dbReference type="Proteomes" id="UP000000771"/>
    </source>
</evidence>
<dbReference type="Proteomes" id="UP000000771">
    <property type="component" value="Chromosome"/>
</dbReference>
<dbReference type="Pfam" id="PF04101">
    <property type="entry name" value="Glyco_tran_28_C"/>
    <property type="match status" value="1"/>
</dbReference>